<reference evidence="5" key="1">
    <citation type="submission" date="2021-01" db="UniProtKB">
        <authorList>
            <consortium name="EnsemblMetazoa"/>
        </authorList>
    </citation>
    <scope>IDENTIFICATION</scope>
</reference>
<evidence type="ECO:0000256" key="1">
    <source>
        <dbReference type="ARBA" id="ARBA00023125"/>
    </source>
</evidence>
<protein>
    <recommendedName>
        <fullName evidence="4">HTH CENPB-type domain-containing protein</fullName>
    </recommendedName>
</protein>
<dbReference type="OrthoDB" id="5954031at2759"/>
<dbReference type="Gene3D" id="1.10.10.60">
    <property type="entry name" value="Homeodomain-like"/>
    <property type="match status" value="1"/>
</dbReference>
<sequence length="556" mass="64610">MVDKYNHNLEFVEYNDERHHQHNKDPVLELLPEELKIKSTRKDHGLYLNTSEKEELYPSERENHVEFHPRRYTEEDIRYSEHDLANENHPDRKENYEEHISISAFVGLQKETLTKDEHEKIFEDDQRNKINGYSFKEEHSANCLSGSEHNSKLNLSSNNNDSADKSHDQPIEDNLDSAVHTPLEFPTIANGPRPKKAAPKKRYTRTRYSNEELQVALSKCREGLSIRECSKKYGIPKSTLWDKLSCRTPATVLRPGRSFKVSDAVENRLVNWILKMNEDGFKVQEKQIIEAVKLFHDKSEGVNANDNSHSKPGKAWYKNFLKRYPAAQHNLSVNHKKAEYSIEMLQAWYDETVDTEVPVLVESVESVQPKQPEPTTPNQIRSVLDHIEQTIGEEKLNYYRQWKENGELSKKDPLYTAWYALAVDLDRIHNSNKNKRKRKSEQPRVNGNYVHQHHHLENSKVEHHPLENDLIDLNSTTTTAPNLEFTENKDTRTVENNLPQSHYNGAYVSNESESVPPDDRLGLVGSKETNSMSTEDHTNFTKPHPRRTMMLSYSSK</sequence>
<feature type="compositionally biased region" description="Basic residues" evidence="3">
    <location>
        <begin position="193"/>
        <end position="205"/>
    </location>
</feature>
<dbReference type="InterPro" id="IPR009057">
    <property type="entry name" value="Homeodomain-like_sf"/>
</dbReference>
<dbReference type="Pfam" id="PF03221">
    <property type="entry name" value="HTH_Tnp_Tc5"/>
    <property type="match status" value="1"/>
</dbReference>
<dbReference type="EnsemblMetazoa" id="CLYHEMT002099.1">
    <property type="protein sequence ID" value="CLYHEMP002099.1"/>
    <property type="gene ID" value="CLYHEMG002099"/>
</dbReference>
<evidence type="ECO:0000259" key="4">
    <source>
        <dbReference type="PROSITE" id="PS51253"/>
    </source>
</evidence>
<name>A0A7M5V219_9CNID</name>
<evidence type="ECO:0000313" key="5">
    <source>
        <dbReference type="EnsemblMetazoa" id="CLYHEMP002099.1"/>
    </source>
</evidence>
<evidence type="ECO:0000313" key="6">
    <source>
        <dbReference type="Proteomes" id="UP000594262"/>
    </source>
</evidence>
<keyword evidence="1" id="KW-0238">DNA-binding</keyword>
<feature type="domain" description="HTH CENPB-type" evidence="4">
    <location>
        <begin position="253"/>
        <end position="330"/>
    </location>
</feature>
<dbReference type="PROSITE" id="PS51253">
    <property type="entry name" value="HTH_CENPB"/>
    <property type="match status" value="1"/>
</dbReference>
<dbReference type="SUPFAM" id="SSF46689">
    <property type="entry name" value="Homeodomain-like"/>
    <property type="match status" value="1"/>
</dbReference>
<organism evidence="5 6">
    <name type="scientific">Clytia hemisphaerica</name>
    <dbReference type="NCBI Taxonomy" id="252671"/>
    <lineage>
        <taxon>Eukaryota</taxon>
        <taxon>Metazoa</taxon>
        <taxon>Cnidaria</taxon>
        <taxon>Hydrozoa</taxon>
        <taxon>Hydroidolina</taxon>
        <taxon>Leptothecata</taxon>
        <taxon>Obeliida</taxon>
        <taxon>Clytiidae</taxon>
        <taxon>Clytia</taxon>
    </lineage>
</organism>
<keyword evidence="6" id="KW-1185">Reference proteome</keyword>
<proteinExistence type="predicted"/>
<dbReference type="Proteomes" id="UP000594262">
    <property type="component" value="Unplaced"/>
</dbReference>
<keyword evidence="2" id="KW-0539">Nucleus</keyword>
<dbReference type="Pfam" id="PF05225">
    <property type="entry name" value="HTH_psq"/>
    <property type="match status" value="1"/>
</dbReference>
<dbReference type="InterPro" id="IPR006600">
    <property type="entry name" value="HTH_CenpB_DNA-bd_dom"/>
</dbReference>
<feature type="region of interest" description="Disordered" evidence="3">
    <location>
        <begin position="525"/>
        <end position="556"/>
    </location>
</feature>
<evidence type="ECO:0000256" key="2">
    <source>
        <dbReference type="ARBA" id="ARBA00023242"/>
    </source>
</evidence>
<feature type="region of interest" description="Disordered" evidence="3">
    <location>
        <begin position="141"/>
        <end position="205"/>
    </location>
</feature>
<evidence type="ECO:0000256" key="3">
    <source>
        <dbReference type="SAM" id="MobiDB-lite"/>
    </source>
</evidence>
<dbReference type="InterPro" id="IPR007889">
    <property type="entry name" value="HTH_Psq"/>
</dbReference>
<dbReference type="GO" id="GO:0003677">
    <property type="term" value="F:DNA binding"/>
    <property type="evidence" value="ECO:0007669"/>
    <property type="project" value="UniProtKB-KW"/>
</dbReference>
<feature type="compositionally biased region" description="Low complexity" evidence="3">
    <location>
        <begin position="152"/>
        <end position="161"/>
    </location>
</feature>
<accession>A0A7M5V219</accession>
<dbReference type="AlphaFoldDB" id="A0A7M5V219"/>